<evidence type="ECO:0000313" key="1">
    <source>
        <dbReference type="EMBL" id="ORO58103.1"/>
    </source>
</evidence>
<protein>
    <submittedName>
        <fullName evidence="1">DUF5085 domain-containing protein</fullName>
    </submittedName>
</protein>
<proteinExistence type="predicted"/>
<dbReference type="AlphaFoldDB" id="A0A1X1HBE7"/>
<comment type="caution">
    <text evidence="1">The sequence shown here is derived from an EMBL/GenBank/DDBJ whole genome shotgun (WGS) entry which is preliminary data.</text>
</comment>
<dbReference type="EMBL" id="NCUK01000006">
    <property type="protein sequence ID" value="ORO58103.1"/>
    <property type="molecule type" value="Genomic_DNA"/>
</dbReference>
<reference evidence="1 2" key="1">
    <citation type="journal article" date="2016" name="Eur. J. Clin. Microbiol. Infect. Dis.">
        <title>Whole genome sequencing as a tool for phylogenetic analysis of clinical strains of Mitis group streptococci.</title>
        <authorList>
            <person name="Rasmussen L.H."/>
            <person name="Dargis R."/>
            <person name="Hojholt K."/>
            <person name="Christensen J.J."/>
            <person name="Skovgaard O."/>
            <person name="Justesen U.S."/>
            <person name="Rosenvinge F.S."/>
            <person name="Moser C."/>
            <person name="Lukjancenko O."/>
            <person name="Rasmussen S."/>
            <person name="Nielsen X.C."/>
        </authorList>
    </citation>
    <scope>NUCLEOTIDE SEQUENCE [LARGE SCALE GENOMIC DNA]</scope>
    <source>
        <strain evidence="1 2">RH_57980_07</strain>
    </source>
</reference>
<gene>
    <name evidence="1" type="ORF">B7721_00065</name>
</gene>
<evidence type="ECO:0000313" key="2">
    <source>
        <dbReference type="Proteomes" id="UP000193669"/>
    </source>
</evidence>
<dbReference type="Pfam" id="PF16895">
    <property type="entry name" value="DUF5085"/>
    <property type="match status" value="1"/>
</dbReference>
<dbReference type="RefSeq" id="WP_084876923.1">
    <property type="nucleotide sequence ID" value="NZ_NCUK01000006.1"/>
</dbReference>
<dbReference type="InterPro" id="IPR031664">
    <property type="entry name" value="DUF5085"/>
</dbReference>
<sequence>MKLPENVVKVNKIAFQNVVRQRLSFHYSEMEEHLEQFIKGIVEAGYQLKGPFFYSLNNVPLNEVIEIELFMPISNDLFSLKGYNFSTYFEISNLLKTIIKGDLKTLTEIEYAKLIIALEENDLEMVTPFYHVVPKNGLEYLELLVGYSKNI</sequence>
<dbReference type="Proteomes" id="UP000193669">
    <property type="component" value="Unassembled WGS sequence"/>
</dbReference>
<organism evidence="1 2">
    <name type="scientific">Streptococcus oralis subsp. oralis</name>
    <dbReference type="NCBI Taxonomy" id="1891914"/>
    <lineage>
        <taxon>Bacteria</taxon>
        <taxon>Bacillati</taxon>
        <taxon>Bacillota</taxon>
        <taxon>Bacilli</taxon>
        <taxon>Lactobacillales</taxon>
        <taxon>Streptococcaceae</taxon>
        <taxon>Streptococcus</taxon>
    </lineage>
</organism>
<name>A0A1X1HBE7_STROR</name>
<accession>A0A1X1HBE7</accession>